<dbReference type="GO" id="GO:0015369">
    <property type="term" value="F:calcium:proton antiporter activity"/>
    <property type="evidence" value="ECO:0007669"/>
    <property type="project" value="TreeGrafter"/>
</dbReference>
<dbReference type="RefSeq" id="XP_067758514.1">
    <property type="nucleotide sequence ID" value="XM_067902621.1"/>
</dbReference>
<dbReference type="Pfam" id="PF01699">
    <property type="entry name" value="Na_Ca_ex"/>
    <property type="match status" value="1"/>
</dbReference>
<dbReference type="InterPro" id="IPR004837">
    <property type="entry name" value="NaCa_Exmemb"/>
</dbReference>
<keyword evidence="10" id="KW-1185">Reference proteome</keyword>
<proteinExistence type="predicted"/>
<feature type="transmembrane region" description="Helical" evidence="7">
    <location>
        <begin position="186"/>
        <end position="206"/>
    </location>
</feature>
<feature type="transmembrane region" description="Helical" evidence="7">
    <location>
        <begin position="373"/>
        <end position="398"/>
    </location>
</feature>
<evidence type="ECO:0000256" key="6">
    <source>
        <dbReference type="ARBA" id="ARBA00023136"/>
    </source>
</evidence>
<feature type="transmembrane region" description="Helical" evidence="7">
    <location>
        <begin position="410"/>
        <end position="434"/>
    </location>
</feature>
<feature type="transmembrane region" description="Helical" evidence="7">
    <location>
        <begin position="120"/>
        <end position="140"/>
    </location>
</feature>
<dbReference type="OrthoDB" id="272417at2759"/>
<feature type="transmembrane region" description="Helical" evidence="7">
    <location>
        <begin position="273"/>
        <end position="293"/>
    </location>
</feature>
<evidence type="ECO:0000256" key="2">
    <source>
        <dbReference type="ARBA" id="ARBA00022448"/>
    </source>
</evidence>
<evidence type="ECO:0000256" key="3">
    <source>
        <dbReference type="ARBA" id="ARBA00022692"/>
    </source>
</evidence>
<sequence length="501" mass="54308">MSDSGAAWRQNYGTCCADSSTPTVSVSSAFLIQGSSADLLTQRSNPGIDDLPEDDLHGPRRTVLEQLAQSLHYAPYVKGFLLLWVPLVALLALPPSESSGGTAFHIRSLQLCVSNTAGNALFWCALLLIFPTNTLLIEYLKDLVVRRDSPSLGIAVNLTAEHAAELLFSFFAMAHSKRTLCWVKPMLLGCVLVNQLGVLGSSILAAPLTDGNFVDIGISSWTAFSASGLVFSTVVFLLPTMYAVTVVGPDAADQLHQRHTPTKEVSKNQTRSMLFVSRSLALCVVAVYALYLWKVVHSNSNYYVSSDSPNTPSSLVYALQYHERLRNTQDVDLGSRYSQRFAVTGALLCVATLAVLCWVLVVTLPVAKMMTPVPLPFTLVILLPCVFEAGGLAAAVLLSRGGRPDIAASIAFTSIVHVYMFVLPMVVLVGWLVLGAPLELSFHSFLASCCFVSALVVAQVMSSHRVRWLEGGTLAAFYAILVCICLLGRWHLCAREGYYHD</sequence>
<feature type="transmembrane region" description="Helical" evidence="7">
    <location>
        <begin position="218"/>
        <end position="238"/>
    </location>
</feature>
<dbReference type="GeneID" id="94292698"/>
<gene>
    <name evidence="9" type="ORF">JKF63_06672</name>
</gene>
<evidence type="ECO:0000256" key="5">
    <source>
        <dbReference type="ARBA" id="ARBA00023065"/>
    </source>
</evidence>
<dbReference type="GO" id="GO:0012505">
    <property type="term" value="C:endomembrane system"/>
    <property type="evidence" value="ECO:0007669"/>
    <property type="project" value="UniProtKB-SubCell"/>
</dbReference>
<evidence type="ECO:0000259" key="8">
    <source>
        <dbReference type="Pfam" id="PF01699"/>
    </source>
</evidence>
<dbReference type="EMBL" id="JAFJZO010000014">
    <property type="protein sequence ID" value="KAG5509362.1"/>
    <property type="molecule type" value="Genomic_DNA"/>
</dbReference>
<dbReference type="KEGG" id="phet:94292698"/>
<feature type="transmembrane region" description="Helical" evidence="7">
    <location>
        <begin position="152"/>
        <end position="174"/>
    </location>
</feature>
<accession>A0A836LG46</accession>
<dbReference type="PANTHER" id="PTHR31503:SF22">
    <property type="entry name" value="VACUOLAR CALCIUM ION TRANSPORTER"/>
    <property type="match status" value="1"/>
</dbReference>
<dbReference type="Gene3D" id="1.20.1420.30">
    <property type="entry name" value="NCX, central ion-binding region"/>
    <property type="match status" value="1"/>
</dbReference>
<keyword evidence="4 7" id="KW-1133">Transmembrane helix</keyword>
<name>A0A836LG46_9TRYP</name>
<comment type="caution">
    <text evidence="9">The sequence shown here is derived from an EMBL/GenBank/DDBJ whole genome shotgun (WGS) entry which is preliminary data.</text>
</comment>
<evidence type="ECO:0000256" key="7">
    <source>
        <dbReference type="SAM" id="Phobius"/>
    </source>
</evidence>
<keyword evidence="5" id="KW-0406">Ion transport</keyword>
<feature type="transmembrane region" description="Helical" evidence="7">
    <location>
        <begin position="341"/>
        <end position="361"/>
    </location>
</feature>
<feature type="transmembrane region" description="Helical" evidence="7">
    <location>
        <begin position="440"/>
        <end position="461"/>
    </location>
</feature>
<dbReference type="GO" id="GO:0005774">
    <property type="term" value="C:vacuolar membrane"/>
    <property type="evidence" value="ECO:0007669"/>
    <property type="project" value="UniProtKB-ARBA"/>
</dbReference>
<feature type="domain" description="Sodium/calcium exchanger membrane region" evidence="8">
    <location>
        <begin position="344"/>
        <end position="486"/>
    </location>
</feature>
<keyword evidence="2" id="KW-0813">Transport</keyword>
<dbReference type="InterPro" id="IPR044880">
    <property type="entry name" value="NCX_ion-bd_dom_sf"/>
</dbReference>
<reference evidence="9 10" key="1">
    <citation type="submission" date="2021-02" db="EMBL/GenBank/DDBJ databases">
        <title>Porcisia hertigi Genome sequencing and assembly.</title>
        <authorList>
            <person name="Almutairi H."/>
            <person name="Gatherer D."/>
        </authorList>
    </citation>
    <scope>NUCLEOTIDE SEQUENCE [LARGE SCALE GENOMIC DNA]</scope>
    <source>
        <strain evidence="9 10">C119</strain>
    </source>
</reference>
<dbReference type="PANTHER" id="PTHR31503">
    <property type="entry name" value="VACUOLAR CALCIUM ION TRANSPORTER"/>
    <property type="match status" value="1"/>
</dbReference>
<feature type="transmembrane region" description="Helical" evidence="7">
    <location>
        <begin position="473"/>
        <end position="492"/>
    </location>
</feature>
<dbReference type="Proteomes" id="UP000674318">
    <property type="component" value="Unassembled WGS sequence"/>
</dbReference>
<evidence type="ECO:0000313" key="9">
    <source>
        <dbReference type="EMBL" id="KAG5509362.1"/>
    </source>
</evidence>
<evidence type="ECO:0000256" key="4">
    <source>
        <dbReference type="ARBA" id="ARBA00022989"/>
    </source>
</evidence>
<organism evidence="9 10">
    <name type="scientific">Porcisia hertigi</name>
    <dbReference type="NCBI Taxonomy" id="2761500"/>
    <lineage>
        <taxon>Eukaryota</taxon>
        <taxon>Discoba</taxon>
        <taxon>Euglenozoa</taxon>
        <taxon>Kinetoplastea</taxon>
        <taxon>Metakinetoplastina</taxon>
        <taxon>Trypanosomatida</taxon>
        <taxon>Trypanosomatidae</taxon>
        <taxon>Leishmaniinae</taxon>
        <taxon>Porcisia</taxon>
    </lineage>
</organism>
<dbReference type="GO" id="GO:0006874">
    <property type="term" value="P:intracellular calcium ion homeostasis"/>
    <property type="evidence" value="ECO:0007669"/>
    <property type="project" value="TreeGrafter"/>
</dbReference>
<protein>
    <recommendedName>
        <fullName evidence="8">Sodium/calcium exchanger membrane region domain-containing protein</fullName>
    </recommendedName>
</protein>
<keyword evidence="3 7" id="KW-0812">Transmembrane</keyword>
<evidence type="ECO:0000313" key="10">
    <source>
        <dbReference type="Proteomes" id="UP000674318"/>
    </source>
</evidence>
<dbReference type="AlphaFoldDB" id="A0A836LG46"/>
<evidence type="ECO:0000256" key="1">
    <source>
        <dbReference type="ARBA" id="ARBA00004127"/>
    </source>
</evidence>
<dbReference type="InterPro" id="IPR004713">
    <property type="entry name" value="CaH_exchang"/>
</dbReference>
<comment type="subcellular location">
    <subcellularLocation>
        <location evidence="1">Endomembrane system</location>
        <topology evidence="1">Multi-pass membrane protein</topology>
    </subcellularLocation>
</comment>
<keyword evidence="6 7" id="KW-0472">Membrane</keyword>